<comment type="subcellular location">
    <subcellularLocation>
        <location evidence="1">Nucleus</location>
    </subcellularLocation>
</comment>
<proteinExistence type="predicted"/>
<dbReference type="STRING" id="286115.A0A507DSC5"/>
<dbReference type="PANTHER" id="PTHR10142">
    <property type="entry name" value="DNA REPAIR PROTEIN COMPLEMENTING XP-A CELLS"/>
    <property type="match status" value="1"/>
</dbReference>
<dbReference type="GO" id="GO:0000715">
    <property type="term" value="P:nucleotide-excision repair, DNA damage recognition"/>
    <property type="evidence" value="ECO:0007669"/>
    <property type="project" value="TreeGrafter"/>
</dbReference>
<dbReference type="CDD" id="cd21077">
    <property type="entry name" value="DBD_Rad14"/>
    <property type="match status" value="1"/>
</dbReference>
<dbReference type="VEuPathDB" id="FungiDB:SeMB42_g00177"/>
<dbReference type="GO" id="GO:0000110">
    <property type="term" value="C:nucleotide-excision repair factor 1 complex"/>
    <property type="evidence" value="ECO:0007669"/>
    <property type="project" value="TreeGrafter"/>
</dbReference>
<dbReference type="InterPro" id="IPR000465">
    <property type="entry name" value="XPA/RAD14"/>
</dbReference>
<evidence type="ECO:0000256" key="2">
    <source>
        <dbReference type="ARBA" id="ARBA00022833"/>
    </source>
</evidence>
<evidence type="ECO:0000313" key="6">
    <source>
        <dbReference type="EMBL" id="TPX47528.1"/>
    </source>
</evidence>
<dbReference type="InterPro" id="IPR037129">
    <property type="entry name" value="XPA_sf"/>
</dbReference>
<feature type="domain" description="XPA C-terminal" evidence="5">
    <location>
        <begin position="197"/>
        <end position="247"/>
    </location>
</feature>
<dbReference type="Proteomes" id="UP000320475">
    <property type="component" value="Unassembled WGS sequence"/>
</dbReference>
<dbReference type="AlphaFoldDB" id="A0A507DSC5"/>
<dbReference type="NCBIfam" id="TIGR00598">
    <property type="entry name" value="rad14"/>
    <property type="match status" value="1"/>
</dbReference>
<evidence type="ECO:0000256" key="1">
    <source>
        <dbReference type="ARBA" id="ARBA00004123"/>
    </source>
</evidence>
<evidence type="ECO:0000259" key="5">
    <source>
        <dbReference type="Pfam" id="PF05181"/>
    </source>
</evidence>
<feature type="compositionally biased region" description="Basic and acidic residues" evidence="4">
    <location>
        <begin position="273"/>
        <end position="289"/>
    </location>
</feature>
<dbReference type="GO" id="GO:1901255">
    <property type="term" value="P:nucleotide-excision repair involved in interstrand cross-link repair"/>
    <property type="evidence" value="ECO:0007669"/>
    <property type="project" value="TreeGrafter"/>
</dbReference>
<dbReference type="PANTHER" id="PTHR10142:SF0">
    <property type="entry name" value="DNA REPAIR PROTEIN COMPLEMENTING XP-A CELLS"/>
    <property type="match status" value="1"/>
</dbReference>
<name>A0A507DSC5_9FUNG</name>
<accession>A0A507DSC5</accession>
<feature type="compositionally biased region" description="Low complexity" evidence="4">
    <location>
        <begin position="26"/>
        <end position="36"/>
    </location>
</feature>
<keyword evidence="2" id="KW-0862">Zinc</keyword>
<evidence type="ECO:0000313" key="9">
    <source>
        <dbReference type="Proteomes" id="UP000320475"/>
    </source>
</evidence>
<keyword evidence="3" id="KW-0539">Nucleus</keyword>
<dbReference type="Pfam" id="PF05181">
    <property type="entry name" value="XPA_C"/>
    <property type="match status" value="1"/>
</dbReference>
<dbReference type="EMBL" id="QEAM01000075">
    <property type="protein sequence ID" value="TPX47528.1"/>
    <property type="molecule type" value="Genomic_DNA"/>
</dbReference>
<dbReference type="OrthoDB" id="68328at2759"/>
<reference evidence="8 9" key="1">
    <citation type="journal article" date="2019" name="Sci. Rep.">
        <title>Comparative genomics of chytrid fungi reveal insights into the obligate biotrophic and pathogenic lifestyle of Synchytrium endobioticum.</title>
        <authorList>
            <person name="van de Vossenberg B.T.L.H."/>
            <person name="Warris S."/>
            <person name="Nguyen H.D.T."/>
            <person name="van Gent-Pelzer M.P.E."/>
            <person name="Joly D.L."/>
            <person name="van de Geest H.C."/>
            <person name="Bonants P.J.M."/>
            <person name="Smith D.S."/>
            <person name="Levesque C.A."/>
            <person name="van der Lee T.A.J."/>
        </authorList>
    </citation>
    <scope>NUCLEOTIDE SEQUENCE [LARGE SCALE GENOMIC DNA]</scope>
    <source>
        <strain evidence="6 9">LEV6574</strain>
        <strain evidence="7 8">MB42</strain>
    </source>
</reference>
<evidence type="ECO:0000256" key="4">
    <source>
        <dbReference type="SAM" id="MobiDB-lite"/>
    </source>
</evidence>
<protein>
    <recommendedName>
        <fullName evidence="5">XPA C-terminal domain-containing protein</fullName>
    </recommendedName>
</protein>
<sequence length="335" mass="38064">MRPSIPEAMSASSKQPLSPEQIKCIQASRAAALQKQAARKRASPAPGQSPYHDGCSNSVGSSTDDRIHGTNRVTPISTGLPATADTASSSSSLHTKKRRPNGMNLKYYEYNLTTMKDTKGGFLVDEAQAELPDKSAAERAQHKEKQRRAMYEDHPLEMDPENAPRCKDCDSMAIDYNYKKHYNVLVCKECIEKCPDKYSLLTKTECATDYMLTNSELQDRERLPTWMKQNPHKSTWSDMHLFLREHVEAFAIDKYGSLEKMDLVFQQRQDKRAERKEQKAKQKMKELRQKTRTSTWKKPEAAHVHEYGQEILNETTGQYTQTCAGCGISISFESL</sequence>
<dbReference type="Gene3D" id="3.90.530.10">
    <property type="entry name" value="XPA C-terminal domain"/>
    <property type="match status" value="1"/>
</dbReference>
<organism evidence="7 8">
    <name type="scientific">Synchytrium endobioticum</name>
    <dbReference type="NCBI Taxonomy" id="286115"/>
    <lineage>
        <taxon>Eukaryota</taxon>
        <taxon>Fungi</taxon>
        <taxon>Fungi incertae sedis</taxon>
        <taxon>Chytridiomycota</taxon>
        <taxon>Chytridiomycota incertae sedis</taxon>
        <taxon>Chytridiomycetes</taxon>
        <taxon>Synchytriales</taxon>
        <taxon>Synchytriaceae</taxon>
        <taxon>Synchytrium</taxon>
    </lineage>
</organism>
<evidence type="ECO:0000313" key="7">
    <source>
        <dbReference type="EMBL" id="TPX54623.1"/>
    </source>
</evidence>
<gene>
    <name evidence="6" type="ORF">SeLEV6574_g02608</name>
    <name evidence="7" type="ORF">SeMB42_g00177</name>
</gene>
<comment type="caution">
    <text evidence="7">The sequence shown here is derived from an EMBL/GenBank/DDBJ whole genome shotgun (WGS) entry which is preliminary data.</text>
</comment>
<keyword evidence="8" id="KW-1185">Reference proteome</keyword>
<evidence type="ECO:0000256" key="3">
    <source>
        <dbReference type="ARBA" id="ARBA00023242"/>
    </source>
</evidence>
<feature type="region of interest" description="Disordered" evidence="4">
    <location>
        <begin position="1"/>
        <end position="100"/>
    </location>
</feature>
<dbReference type="InterPro" id="IPR022656">
    <property type="entry name" value="XPA_C"/>
</dbReference>
<dbReference type="EMBL" id="QEAN01000003">
    <property type="protein sequence ID" value="TPX54623.1"/>
    <property type="molecule type" value="Genomic_DNA"/>
</dbReference>
<dbReference type="SUPFAM" id="SSF46955">
    <property type="entry name" value="Putative DNA-binding domain"/>
    <property type="match status" value="1"/>
</dbReference>
<evidence type="ECO:0000313" key="8">
    <source>
        <dbReference type="Proteomes" id="UP000317494"/>
    </source>
</evidence>
<dbReference type="GO" id="GO:0006284">
    <property type="term" value="P:base-excision repair"/>
    <property type="evidence" value="ECO:0007669"/>
    <property type="project" value="TreeGrafter"/>
</dbReference>
<feature type="region of interest" description="Disordered" evidence="4">
    <location>
        <begin position="273"/>
        <end position="298"/>
    </location>
</feature>
<dbReference type="GO" id="GO:0003684">
    <property type="term" value="F:damaged DNA binding"/>
    <property type="evidence" value="ECO:0007669"/>
    <property type="project" value="InterPro"/>
</dbReference>
<dbReference type="InterPro" id="IPR009061">
    <property type="entry name" value="DNA-bd_dom_put_sf"/>
</dbReference>
<dbReference type="GO" id="GO:0070914">
    <property type="term" value="P:UV-damage excision repair"/>
    <property type="evidence" value="ECO:0007669"/>
    <property type="project" value="TreeGrafter"/>
</dbReference>
<dbReference type="Proteomes" id="UP000317494">
    <property type="component" value="Unassembled WGS sequence"/>
</dbReference>